<organism evidence="2 3">
    <name type="scientific">Penicillium freii</name>
    <dbReference type="NCBI Taxonomy" id="48697"/>
    <lineage>
        <taxon>Eukaryota</taxon>
        <taxon>Fungi</taxon>
        <taxon>Dikarya</taxon>
        <taxon>Ascomycota</taxon>
        <taxon>Pezizomycotina</taxon>
        <taxon>Eurotiomycetes</taxon>
        <taxon>Eurotiomycetidae</taxon>
        <taxon>Eurotiales</taxon>
        <taxon>Aspergillaceae</taxon>
        <taxon>Penicillium</taxon>
    </lineage>
</organism>
<dbReference type="AlphaFoldDB" id="A0A101MPV9"/>
<feature type="compositionally biased region" description="Basic and acidic residues" evidence="1">
    <location>
        <begin position="420"/>
        <end position="430"/>
    </location>
</feature>
<evidence type="ECO:0000313" key="3">
    <source>
        <dbReference type="Proteomes" id="UP000055045"/>
    </source>
</evidence>
<feature type="compositionally biased region" description="Polar residues" evidence="1">
    <location>
        <begin position="400"/>
        <end position="419"/>
    </location>
</feature>
<comment type="caution">
    <text evidence="2">The sequence shown here is derived from an EMBL/GenBank/DDBJ whole genome shotgun (WGS) entry which is preliminary data.</text>
</comment>
<name>A0A101MPV9_PENFR</name>
<protein>
    <submittedName>
        <fullName evidence="2">Uncharacterized protein</fullName>
    </submittedName>
</protein>
<feature type="region of interest" description="Disordered" evidence="1">
    <location>
        <begin position="400"/>
        <end position="449"/>
    </location>
</feature>
<sequence length="449" mass="51765">MNIRRDPEEGPEILTRSNWKSWKNEIEKHARKEGVWKYCNPDSLGEYYPELHEPEKPHISTVRPEAKSIVDLGEDDFIELSSIVDQYWKQMRAYENIQTKLQVIFELIENHVDFEHFSLIKHAETPLEQMAVLSVKFKKSRLEDLQPRWERIQELANKPDVQVLFKLWNSLFTDCDGYLSSSARRRDIFWDCVERAGDISGNWLPLTSQHWIIQNPEHAEANGDVYAPPRSPARRDSITSQHWIEHSGHVEPRSEDDCTQSRSPARRESATSLGWVKTPDHYESRNYRDVYVQPHSPAMLEPEAATFLEWIKTPDNFEPRSHGDGCARPHSPKSITSQDCIKIPDHSESRNYGDDCAQLRSRARRGSIASRYRLGYYEPVMSTEGAPIASRYCNNDYEPTVSTGRTSLSPQPGSVAAQSDQREEVLRDDSDVSGLIRSLRLPGMEENET</sequence>
<reference evidence="2 3" key="1">
    <citation type="submission" date="2015-10" db="EMBL/GenBank/DDBJ databases">
        <title>Genome sequencing of Penicillium freii.</title>
        <authorList>
            <person name="Nguyen H.D."/>
            <person name="Visagie C.M."/>
            <person name="Seifert K.A."/>
        </authorList>
    </citation>
    <scope>NUCLEOTIDE SEQUENCE [LARGE SCALE GENOMIC DNA]</scope>
    <source>
        <strain evidence="2 3">DAOM 242723</strain>
    </source>
</reference>
<evidence type="ECO:0000256" key="1">
    <source>
        <dbReference type="SAM" id="MobiDB-lite"/>
    </source>
</evidence>
<keyword evidence="3" id="KW-1185">Reference proteome</keyword>
<feature type="region of interest" description="Disordered" evidence="1">
    <location>
        <begin position="245"/>
        <end position="274"/>
    </location>
</feature>
<accession>A0A101MPV9</accession>
<dbReference type="EMBL" id="LLXE01000046">
    <property type="protein sequence ID" value="KUM64515.1"/>
    <property type="molecule type" value="Genomic_DNA"/>
</dbReference>
<gene>
    <name evidence="2" type="ORF">ACN42_g2541</name>
</gene>
<evidence type="ECO:0000313" key="2">
    <source>
        <dbReference type="EMBL" id="KUM64515.1"/>
    </source>
</evidence>
<proteinExistence type="predicted"/>
<feature type="compositionally biased region" description="Basic and acidic residues" evidence="1">
    <location>
        <begin position="245"/>
        <end position="256"/>
    </location>
</feature>
<dbReference type="OrthoDB" id="3751233at2759"/>
<dbReference type="STRING" id="48697.A0A101MPV9"/>
<dbReference type="Proteomes" id="UP000055045">
    <property type="component" value="Unassembled WGS sequence"/>
</dbReference>